<evidence type="ECO:0000313" key="2">
    <source>
        <dbReference type="Proteomes" id="UP001501747"/>
    </source>
</evidence>
<evidence type="ECO:0000313" key="1">
    <source>
        <dbReference type="EMBL" id="GAA4037415.1"/>
    </source>
</evidence>
<gene>
    <name evidence="1" type="ORF">GCM10022247_74040</name>
</gene>
<comment type="caution">
    <text evidence="1">The sequence shown here is derived from an EMBL/GenBank/DDBJ whole genome shotgun (WGS) entry which is preliminary data.</text>
</comment>
<keyword evidence="2" id="KW-1185">Reference proteome</keyword>
<dbReference type="Proteomes" id="UP001501747">
    <property type="component" value="Unassembled WGS sequence"/>
</dbReference>
<protein>
    <submittedName>
        <fullName evidence="1">Uncharacterized protein</fullName>
    </submittedName>
</protein>
<dbReference type="EMBL" id="BAABAL010000028">
    <property type="protein sequence ID" value="GAA4037415.1"/>
    <property type="molecule type" value="Genomic_DNA"/>
</dbReference>
<accession>A0ABP7U7R8</accession>
<proteinExistence type="predicted"/>
<organism evidence="1 2">
    <name type="scientific">Allokutzneria multivorans</name>
    <dbReference type="NCBI Taxonomy" id="1142134"/>
    <lineage>
        <taxon>Bacteria</taxon>
        <taxon>Bacillati</taxon>
        <taxon>Actinomycetota</taxon>
        <taxon>Actinomycetes</taxon>
        <taxon>Pseudonocardiales</taxon>
        <taxon>Pseudonocardiaceae</taxon>
        <taxon>Allokutzneria</taxon>
    </lineage>
</organism>
<reference evidence="2" key="1">
    <citation type="journal article" date="2019" name="Int. J. Syst. Evol. Microbiol.">
        <title>The Global Catalogue of Microorganisms (GCM) 10K type strain sequencing project: providing services to taxonomists for standard genome sequencing and annotation.</title>
        <authorList>
            <consortium name="The Broad Institute Genomics Platform"/>
            <consortium name="The Broad Institute Genome Sequencing Center for Infectious Disease"/>
            <person name="Wu L."/>
            <person name="Ma J."/>
        </authorList>
    </citation>
    <scope>NUCLEOTIDE SEQUENCE [LARGE SCALE GENOMIC DNA]</scope>
    <source>
        <strain evidence="2">JCM 17342</strain>
    </source>
</reference>
<sequence length="95" mass="10655">MNALNDPFSAFKYLNGPFSALHMARAPGAWAWAYPMRHWLRLAKQMPHWVRRGDLDACADDPRAPVLGEGFASLQDQRTPFAEVFNDGKPSATPK</sequence>
<name>A0ABP7U7R8_9PSEU</name>